<sequence length="79" mass="8494">ALQGGSTEFKGMEATYPTFGTLQKVIFKSSFGAAEANFTWEEWTVDNGAAADKNLNRKVESLGTKSGGTWTLEVSITLT</sequence>
<dbReference type="AlphaFoldDB" id="X1SVR9"/>
<gene>
    <name evidence="1" type="ORF">S12H4_29405</name>
</gene>
<feature type="non-terminal residue" evidence="1">
    <location>
        <position position="1"/>
    </location>
</feature>
<protein>
    <submittedName>
        <fullName evidence="1">Uncharacterized protein</fullName>
    </submittedName>
</protein>
<name>X1SVR9_9ZZZZ</name>
<comment type="caution">
    <text evidence="1">The sequence shown here is derived from an EMBL/GenBank/DDBJ whole genome shotgun (WGS) entry which is preliminary data.</text>
</comment>
<reference evidence="1" key="1">
    <citation type="journal article" date="2014" name="Front. Microbiol.">
        <title>High frequency of phylogenetically diverse reductive dehalogenase-homologous genes in deep subseafloor sedimentary metagenomes.</title>
        <authorList>
            <person name="Kawai M."/>
            <person name="Futagami T."/>
            <person name="Toyoda A."/>
            <person name="Takaki Y."/>
            <person name="Nishi S."/>
            <person name="Hori S."/>
            <person name="Arai W."/>
            <person name="Tsubouchi T."/>
            <person name="Morono Y."/>
            <person name="Uchiyama I."/>
            <person name="Ito T."/>
            <person name="Fujiyama A."/>
            <person name="Inagaki F."/>
            <person name="Takami H."/>
        </authorList>
    </citation>
    <scope>NUCLEOTIDE SEQUENCE</scope>
    <source>
        <strain evidence="1">Expedition CK06-06</strain>
    </source>
</reference>
<proteinExistence type="predicted"/>
<accession>X1SVR9</accession>
<organism evidence="1">
    <name type="scientific">marine sediment metagenome</name>
    <dbReference type="NCBI Taxonomy" id="412755"/>
    <lineage>
        <taxon>unclassified sequences</taxon>
        <taxon>metagenomes</taxon>
        <taxon>ecological metagenomes</taxon>
    </lineage>
</organism>
<evidence type="ECO:0000313" key="1">
    <source>
        <dbReference type="EMBL" id="GAI97162.1"/>
    </source>
</evidence>
<dbReference type="EMBL" id="BARW01016958">
    <property type="protein sequence ID" value="GAI97162.1"/>
    <property type="molecule type" value="Genomic_DNA"/>
</dbReference>